<evidence type="ECO:0000313" key="4">
    <source>
        <dbReference type="EMBL" id="KAL0096128.1"/>
    </source>
</evidence>
<keyword evidence="1" id="KW-0862">Zinc</keyword>
<gene>
    <name evidence="4" type="ORF">J3Q64DRAFT_1812040</name>
</gene>
<organism evidence="4 5">
    <name type="scientific">Phycomyces blakesleeanus</name>
    <dbReference type="NCBI Taxonomy" id="4837"/>
    <lineage>
        <taxon>Eukaryota</taxon>
        <taxon>Fungi</taxon>
        <taxon>Fungi incertae sedis</taxon>
        <taxon>Mucoromycota</taxon>
        <taxon>Mucoromycotina</taxon>
        <taxon>Mucoromycetes</taxon>
        <taxon>Mucorales</taxon>
        <taxon>Phycomycetaceae</taxon>
        <taxon>Phycomyces</taxon>
    </lineage>
</organism>
<reference evidence="4 5" key="1">
    <citation type="submission" date="2024-04" db="EMBL/GenBank/DDBJ databases">
        <title>Symmetric and asymmetric DNA N6-adenine methylation regulates different biological responses in Mucorales.</title>
        <authorList>
            <consortium name="Lawrence Berkeley National Laboratory"/>
            <person name="Lax C."/>
            <person name="Mondo S.J."/>
            <person name="Osorio-Concepcion M."/>
            <person name="Muszewska A."/>
            <person name="Corrochano-Luque M."/>
            <person name="Gutierrez G."/>
            <person name="Riley R."/>
            <person name="Lipzen A."/>
            <person name="Guo J."/>
            <person name="Hundley H."/>
            <person name="Amirebrahimi M."/>
            <person name="Ng V."/>
            <person name="Lorenzo-Gutierrez D."/>
            <person name="Binder U."/>
            <person name="Yang J."/>
            <person name="Song Y."/>
            <person name="Canovas D."/>
            <person name="Navarro E."/>
            <person name="Freitag M."/>
            <person name="Gabaldon T."/>
            <person name="Grigoriev I.V."/>
            <person name="Corrochano L.M."/>
            <person name="Nicolas F.E."/>
            <person name="Garre V."/>
        </authorList>
    </citation>
    <scope>NUCLEOTIDE SEQUENCE [LARGE SCALE GENOMIC DNA]</scope>
    <source>
        <strain evidence="4 5">L51</strain>
    </source>
</reference>
<dbReference type="InterPro" id="IPR013087">
    <property type="entry name" value="Znf_C2H2_type"/>
</dbReference>
<proteinExistence type="predicted"/>
<evidence type="ECO:0000259" key="3">
    <source>
        <dbReference type="PROSITE" id="PS50157"/>
    </source>
</evidence>
<dbReference type="PROSITE" id="PS00028">
    <property type="entry name" value="ZINC_FINGER_C2H2_1"/>
    <property type="match status" value="1"/>
</dbReference>
<evidence type="ECO:0000313" key="5">
    <source>
        <dbReference type="Proteomes" id="UP001448207"/>
    </source>
</evidence>
<dbReference type="PROSITE" id="PS50157">
    <property type="entry name" value="ZINC_FINGER_C2H2_2"/>
    <property type="match status" value="1"/>
</dbReference>
<feature type="compositionally biased region" description="Polar residues" evidence="2">
    <location>
        <begin position="98"/>
        <end position="121"/>
    </location>
</feature>
<name>A0ABR3BC46_PHYBL</name>
<evidence type="ECO:0000256" key="1">
    <source>
        <dbReference type="PROSITE-ProRule" id="PRU00042"/>
    </source>
</evidence>
<protein>
    <recommendedName>
        <fullName evidence="3">C2H2-type domain-containing protein</fullName>
    </recommendedName>
</protein>
<dbReference type="EMBL" id="JBCLYO010000001">
    <property type="protein sequence ID" value="KAL0096128.1"/>
    <property type="molecule type" value="Genomic_DNA"/>
</dbReference>
<dbReference type="Proteomes" id="UP001448207">
    <property type="component" value="Unassembled WGS sequence"/>
</dbReference>
<keyword evidence="1" id="KW-0863">Zinc-finger</keyword>
<keyword evidence="5" id="KW-1185">Reference proteome</keyword>
<comment type="caution">
    <text evidence="4">The sequence shown here is derived from an EMBL/GenBank/DDBJ whole genome shotgun (WGS) entry which is preliminary data.</text>
</comment>
<dbReference type="SMART" id="SM00355">
    <property type="entry name" value="ZnF_C2H2"/>
    <property type="match status" value="2"/>
</dbReference>
<sequence>MASKTKLVTILQQCFECRKTYSTPQSLREHMQKHNIQLPQRITGIRRYNNDEYTYVKATKSHDDIEKHFGCPACIAHCMEIDELKTHYYANHLETLPEQSQTTSQEEPATGQQQSYNSQDQPNKRRLSNILGTELLDPLCLSFPPLDHDDHLLVQNFDATMAFHKLQLSLCQHKWKLSLENHIHCAMAATHILLLSRNQYPEDLSPYFSNHDLKATINGIETKYGIRKLPMSMATTTSMIGIAQNLTMGVISRDKAINKFKKCIIDLIRKLPPVPIAEDINEFELSTRYVDPFLSGLFDDPDEGIYLRWTNEITLEARQNEDLSTKRPDICISRLHGMTWASNHGYGEVKSAAQGGNNYSICRDLLRVGIFCKNALDTHNMEGNGYVLCLGFAINRTLCHIPSCLDDLTKLIVDMPRVCRVLDTFNRICKPSVHQTMPSRHRPTITTVSTGTRGFIHVSEITLILSLKLLVY</sequence>
<feature type="region of interest" description="Disordered" evidence="2">
    <location>
        <begin position="98"/>
        <end position="123"/>
    </location>
</feature>
<feature type="domain" description="C2H2-type" evidence="3">
    <location>
        <begin position="12"/>
        <end position="39"/>
    </location>
</feature>
<accession>A0ABR3BC46</accession>
<evidence type="ECO:0000256" key="2">
    <source>
        <dbReference type="SAM" id="MobiDB-lite"/>
    </source>
</evidence>
<keyword evidence="1" id="KW-0479">Metal-binding</keyword>